<accession>A0A077R5Y3</accession>
<dbReference type="GO" id="GO:0032934">
    <property type="term" value="F:sterol binding"/>
    <property type="evidence" value="ECO:0007669"/>
    <property type="project" value="TreeGrafter"/>
</dbReference>
<dbReference type="Pfam" id="PF12349">
    <property type="entry name" value="Sterol-sensing"/>
    <property type="match status" value="2"/>
</dbReference>
<feature type="transmembrane region" description="Helical" evidence="12">
    <location>
        <begin position="1325"/>
        <end position="1346"/>
    </location>
</feature>
<feature type="transmembrane region" description="Helical" evidence="12">
    <location>
        <begin position="829"/>
        <end position="851"/>
    </location>
</feature>
<dbReference type="InterPro" id="IPR000731">
    <property type="entry name" value="SSD"/>
</dbReference>
<evidence type="ECO:0000256" key="10">
    <source>
        <dbReference type="ARBA" id="ARBA00023180"/>
    </source>
</evidence>
<organism evidence="14">
    <name type="scientific">Melanopsichium pennsylvanicum 4</name>
    <dbReference type="NCBI Taxonomy" id="1398559"/>
    <lineage>
        <taxon>Eukaryota</taxon>
        <taxon>Fungi</taxon>
        <taxon>Dikarya</taxon>
        <taxon>Basidiomycota</taxon>
        <taxon>Ustilaginomycotina</taxon>
        <taxon>Ustilaginomycetes</taxon>
        <taxon>Ustilaginales</taxon>
        <taxon>Ustilaginaceae</taxon>
        <taxon>Melanopsichium</taxon>
    </lineage>
</organism>
<keyword evidence="8 12" id="KW-0472">Membrane</keyword>
<sequence>MCTTSNGPTPSSLPSLSIAFSAVFTFLPRRSYSDTMLSKETFRTNQAAVISSPAVKARPPGRCHMKGNCGKKSIFSPELPCSVDEKAAMPQEKGFRELLADTCGSEFAEGPVCCTQAQVESLSANLQQAEPLISSCPACRNNFRSMFCSFTCSPNQAQFVDVTETQRVLGEDGKPSEAVKTVNYYIDADWKQKFFDSCKNVKFGASNGFAMDLIGGGAKDPNAFLRFLGDEKPLLGSPFQINFPGKISETNLDLVFPTPDGLRNGSQVPPVPFNKNPRQCSEPELLSRCACVDCPDTCTALPELPSSNRSGSACSVGSLSCFTFAVMFLYFLLVLAAWSWKPIQKLVRGRRRGAVALPHRQSGLGLFGESSGFERVRMDSEDSLDDVETRSQLDQPNAGGLVGARGLGHFGEESSAGSAPDGTYRGIGLERNDHLSALGALQPRKYALNQALTRFFYRLGFFCASNPWFTFMIAAVFVGAANIGWKDFEVEVDPVRLWVAPGSTAKVQKEIFDQEFGPFYRPQQIFVMDQLSHQYMPILRHNSSSAALENLPPALSWDRLLWLADLEREVKELKSSSGITLQDVCLAPAGPGSPCVVQSILGYFQDDPTGYGLDANNWDQALDQCGSNPAECLPAFGQPLKPNIVLGGLPETAEPSQARSAVVTYVLNNSLNTTLLQQAEAWERELLRLLQEVSAEPFIDSQARGSAVEPHPLSVRRKELGIQISFSTAVSLETEIGSSSNTDVGIVVLSYLTMFIYVALTLGGRSSVSYEAEDDQEEGSPIVEPGSYPRMSARSQRAASGGVARFLQRAFNRSRSLVNTYCVSSKFTLGLFGIIIVLCSVSCAVGIFSAMGVKVTLIIAEVIPFMLLAVGVDNIFLLCNEMDRETAQPASAASGLAQSDSLTSVPGIRSTGASGMLSPMEEVEARGDIFVSSNQPLRISVQERAARCLARVGPSILLSATTQIVAFLLGAVVPMPAVRNFALYAAGSMLVVAVLHCTVFISAMTLDARRVESGRIDCLPCLRPPPRQSQIQLPTDAAAAAKEGTLDAFIRFRFAPTLLRPSVKRLVVVAFGAIAVISTIGVRRIELGLDQRLALPSTSYLRPYFDAIDVFLDVGPPVYFVAGGEEVSDRQGQRGLCGRFTTCEPLSLANTLEGERQRTEVSWIAEPASSWIDDFLQWLNPILDGCCRVKISDPSVFCGPRDSPFSCQPCFEGRDPPWNITMDGLPEGEEFYRYLRKWLESPTDQECPLGGQAAYSSALSIVIDPDTGKESVRSSHFRTYFAPLRSQSDFINALEQSQRISNDITERVGYKVFPYSLFFIFFEQYTYLLSMAVQVLGSAAIAIFAINTVLLGSWRTGVVVTLSVASAVYLVAGAMGFLGIQFNALTLVNLSVCAAIGVEFCAHIARAFMRAPGALPRSHPMSQKERDERAWLALTDVGGAVVNGIFSTKLIGVGVLIFTKSDLLKLYYAKTWLCLIIGGLLHGLILLPVLLSWLGGRGWSGGEDESDVKRRLNRAGSEYQPLTEAEPEACDDDEDL</sequence>
<feature type="transmembrane region" description="Helical" evidence="12">
    <location>
        <begin position="1430"/>
        <end position="1458"/>
    </location>
</feature>
<dbReference type="GO" id="GO:0016020">
    <property type="term" value="C:membrane"/>
    <property type="evidence" value="ECO:0007669"/>
    <property type="project" value="UniProtKB-SubCell"/>
</dbReference>
<dbReference type="PROSITE" id="PS50156">
    <property type="entry name" value="SSD"/>
    <property type="match status" value="1"/>
</dbReference>
<dbReference type="EMBL" id="HG529541">
    <property type="protein sequence ID" value="CDI52454.1"/>
    <property type="molecule type" value="Genomic_DNA"/>
</dbReference>
<feature type="transmembrane region" description="Helical" evidence="12">
    <location>
        <begin position="956"/>
        <end position="975"/>
    </location>
</feature>
<feature type="transmembrane region" description="Helical" evidence="12">
    <location>
        <begin position="744"/>
        <end position="762"/>
    </location>
</feature>
<feature type="domain" description="SSD" evidence="13">
    <location>
        <begin position="811"/>
        <end position="1006"/>
    </location>
</feature>
<dbReference type="InterPro" id="IPR053958">
    <property type="entry name" value="HMGCR/SNAP/NPC1-like_SSD"/>
</dbReference>
<feature type="transmembrane region" description="Helical" evidence="12">
    <location>
        <begin position="857"/>
        <end position="879"/>
    </location>
</feature>
<evidence type="ECO:0000256" key="6">
    <source>
        <dbReference type="ARBA" id="ARBA00022989"/>
    </source>
</evidence>
<keyword evidence="4 12" id="KW-0812">Transmembrane</keyword>
<evidence type="ECO:0000256" key="4">
    <source>
        <dbReference type="ARBA" id="ARBA00022692"/>
    </source>
</evidence>
<feature type="compositionally biased region" description="Acidic residues" evidence="11">
    <location>
        <begin position="1525"/>
        <end position="1536"/>
    </location>
</feature>
<keyword evidence="6 12" id="KW-1133">Transmembrane helix</keyword>
<evidence type="ECO:0000256" key="2">
    <source>
        <dbReference type="ARBA" id="ARBA00005585"/>
    </source>
</evidence>
<feature type="transmembrane region" description="Helical" evidence="12">
    <location>
        <begin position="455"/>
        <end position="478"/>
    </location>
</feature>
<keyword evidence="5" id="KW-0732">Signal</keyword>
<feature type="transmembrane region" description="Helical" evidence="12">
    <location>
        <begin position="1063"/>
        <end position="1082"/>
    </location>
</feature>
<reference evidence="14" key="1">
    <citation type="journal article" date="2014" name="Genome Biol. Evol.">
        <title>Gene Loss Rather Than Gene Gain Is Associated with a Host Jump from Monocots to Dicots in the Smut Fungus Melanopsichium pennsylvanicum.</title>
        <authorList>
            <person name="Sharma R."/>
            <person name="Mishra B."/>
            <person name="Runge F."/>
            <person name="Thines M."/>
        </authorList>
    </citation>
    <scope>NUCLEOTIDE SEQUENCE</scope>
    <source>
        <strain evidence="14">4</strain>
    </source>
</reference>
<dbReference type="PANTHER" id="PTHR45727">
    <property type="entry name" value="NPC INTRACELLULAR CHOLESTEROL TRANSPORTER 1"/>
    <property type="match status" value="1"/>
</dbReference>
<evidence type="ECO:0000259" key="13">
    <source>
        <dbReference type="PROSITE" id="PS50156"/>
    </source>
</evidence>
<feature type="transmembrane region" description="Helical" evidence="12">
    <location>
        <begin position="316"/>
        <end position="340"/>
    </location>
</feature>
<feature type="transmembrane region" description="Helical" evidence="12">
    <location>
        <begin position="981"/>
        <end position="1006"/>
    </location>
</feature>
<comment type="similarity">
    <text evidence="2">Belongs to the patched family.</text>
</comment>
<evidence type="ECO:0000256" key="5">
    <source>
        <dbReference type="ARBA" id="ARBA00022729"/>
    </source>
</evidence>
<dbReference type="InterPro" id="IPR053956">
    <property type="entry name" value="NPC1_MLD"/>
</dbReference>
<evidence type="ECO:0000256" key="8">
    <source>
        <dbReference type="ARBA" id="ARBA00023136"/>
    </source>
</evidence>
<feature type="transmembrane region" description="Helical" evidence="12">
    <location>
        <begin position="1358"/>
        <end position="1380"/>
    </location>
</feature>
<dbReference type="PANTHER" id="PTHR45727:SF2">
    <property type="entry name" value="NPC INTRACELLULAR CHOLESTEROL TRANSPORTER 1"/>
    <property type="match status" value="1"/>
</dbReference>
<feature type="region of interest" description="Disordered" evidence="11">
    <location>
        <begin position="1514"/>
        <end position="1536"/>
    </location>
</feature>
<name>A0A077R5Y3_9BASI</name>
<dbReference type="GO" id="GO:0015918">
    <property type="term" value="P:sterol transport"/>
    <property type="evidence" value="ECO:0007669"/>
    <property type="project" value="TreeGrafter"/>
</dbReference>
<evidence type="ECO:0000256" key="9">
    <source>
        <dbReference type="ARBA" id="ARBA00023157"/>
    </source>
</evidence>
<comment type="subcellular location">
    <subcellularLocation>
        <location evidence="1">Membrane</location>
        <topology evidence="1">Multi-pass membrane protein</topology>
    </subcellularLocation>
</comment>
<protein>
    <submittedName>
        <fullName evidence="14">Related to NCR1-transmembrane glycoprotein, involved in sphingolipid metabolism</fullName>
    </submittedName>
</protein>
<proteinExistence type="inferred from homology"/>
<evidence type="ECO:0000256" key="7">
    <source>
        <dbReference type="ARBA" id="ARBA00023055"/>
    </source>
</evidence>
<keyword evidence="3" id="KW-0813">Transport</keyword>
<evidence type="ECO:0000256" key="12">
    <source>
        <dbReference type="SAM" id="Phobius"/>
    </source>
</evidence>
<dbReference type="Pfam" id="PF22314">
    <property type="entry name" value="NPC1_MLD"/>
    <property type="match status" value="1"/>
</dbReference>
<keyword evidence="7" id="KW-0445">Lipid transport</keyword>
<evidence type="ECO:0000256" key="11">
    <source>
        <dbReference type="SAM" id="MobiDB-lite"/>
    </source>
</evidence>
<dbReference type="Gene3D" id="1.20.1640.10">
    <property type="entry name" value="Multidrug efflux transporter AcrB transmembrane domain"/>
    <property type="match status" value="2"/>
</dbReference>
<dbReference type="InterPro" id="IPR032190">
    <property type="entry name" value="NPC1_N"/>
</dbReference>
<feature type="transmembrane region" description="Helical" evidence="12">
    <location>
        <begin position="1470"/>
        <end position="1491"/>
    </location>
</feature>
<evidence type="ECO:0000256" key="3">
    <source>
        <dbReference type="ARBA" id="ARBA00022448"/>
    </source>
</evidence>
<evidence type="ECO:0000256" key="1">
    <source>
        <dbReference type="ARBA" id="ARBA00004141"/>
    </source>
</evidence>
<keyword evidence="9" id="KW-1015">Disulfide bond</keyword>
<dbReference type="SUPFAM" id="SSF82866">
    <property type="entry name" value="Multidrug efflux transporter AcrB transmembrane domain"/>
    <property type="match status" value="2"/>
</dbReference>
<dbReference type="FunFam" id="1.20.1640.10:FF:000029">
    <property type="entry name" value="Putative Patched sphingolipid transporter"/>
    <property type="match status" value="1"/>
</dbReference>
<dbReference type="Pfam" id="PF16414">
    <property type="entry name" value="NPC1_N"/>
    <property type="match status" value="1"/>
</dbReference>
<keyword evidence="10" id="KW-0325">Glycoprotein</keyword>
<evidence type="ECO:0000313" key="14">
    <source>
        <dbReference type="EMBL" id="CDI52454.1"/>
    </source>
</evidence>